<evidence type="ECO:0000256" key="3">
    <source>
        <dbReference type="ARBA" id="ARBA00022833"/>
    </source>
</evidence>
<evidence type="ECO:0000256" key="4">
    <source>
        <dbReference type="PROSITE-ProRule" id="PRU00510"/>
    </source>
</evidence>
<evidence type="ECO:0000259" key="6">
    <source>
        <dbReference type="Pfam" id="PF01258"/>
    </source>
</evidence>
<sequence>MEPDYPALLRAARADALTAAVARERDIGSLIEASRGSNGDDEHDPEGATIGFERAQASSIARGARARLDEIDRALAKLDAGTFGACEYCGKPIGAGRLAARPYARLCVDCQRSGG</sequence>
<dbReference type="InterPro" id="IPR020458">
    <property type="entry name" value="Znf_DskA_TraR_CS"/>
</dbReference>
<gene>
    <name evidence="7" type="ORF">FB389_1129</name>
</gene>
<dbReference type="PROSITE" id="PS51128">
    <property type="entry name" value="ZF_DKSA_2"/>
    <property type="match status" value="1"/>
</dbReference>
<evidence type="ECO:0000256" key="1">
    <source>
        <dbReference type="ARBA" id="ARBA00022723"/>
    </source>
</evidence>
<keyword evidence="3" id="KW-0862">Zinc</keyword>
<feature type="zinc finger region" description="dksA C4-type" evidence="4">
    <location>
        <begin position="86"/>
        <end position="110"/>
    </location>
</feature>
<dbReference type="GO" id="GO:0008270">
    <property type="term" value="F:zinc ion binding"/>
    <property type="evidence" value="ECO:0007669"/>
    <property type="project" value="UniProtKB-KW"/>
</dbReference>
<dbReference type="Pfam" id="PF01258">
    <property type="entry name" value="zf-dskA_traR"/>
    <property type="match status" value="1"/>
</dbReference>
<dbReference type="RefSeq" id="WP_142111731.1">
    <property type="nucleotide sequence ID" value="NZ_BAAATB010000002.1"/>
</dbReference>
<evidence type="ECO:0000313" key="8">
    <source>
        <dbReference type="Proteomes" id="UP000316181"/>
    </source>
</evidence>
<proteinExistence type="predicted"/>
<feature type="domain" description="Zinc finger DksA/TraR C4-type" evidence="6">
    <location>
        <begin position="81"/>
        <end position="112"/>
    </location>
</feature>
<evidence type="ECO:0000256" key="2">
    <source>
        <dbReference type="ARBA" id="ARBA00022771"/>
    </source>
</evidence>
<dbReference type="AlphaFoldDB" id="A0A542SQB3"/>
<dbReference type="Proteomes" id="UP000316181">
    <property type="component" value="Unassembled WGS sequence"/>
</dbReference>
<reference evidence="7 8" key="1">
    <citation type="submission" date="2019-06" db="EMBL/GenBank/DDBJ databases">
        <title>Sequencing the genomes of 1000 actinobacteria strains.</title>
        <authorList>
            <person name="Klenk H.-P."/>
        </authorList>
    </citation>
    <scope>NUCLEOTIDE SEQUENCE [LARGE SCALE GENOMIC DNA]</scope>
    <source>
        <strain evidence="7 8">DSM 10596</strain>
    </source>
</reference>
<organism evidence="7 8">
    <name type="scientific">Rarobacter incanus</name>
    <dbReference type="NCBI Taxonomy" id="153494"/>
    <lineage>
        <taxon>Bacteria</taxon>
        <taxon>Bacillati</taxon>
        <taxon>Actinomycetota</taxon>
        <taxon>Actinomycetes</taxon>
        <taxon>Micrococcales</taxon>
        <taxon>Rarobacteraceae</taxon>
        <taxon>Rarobacter</taxon>
    </lineage>
</organism>
<evidence type="ECO:0000313" key="7">
    <source>
        <dbReference type="EMBL" id="TQK76457.1"/>
    </source>
</evidence>
<keyword evidence="8" id="KW-1185">Reference proteome</keyword>
<feature type="region of interest" description="Disordered" evidence="5">
    <location>
        <begin position="31"/>
        <end position="53"/>
    </location>
</feature>
<dbReference type="EMBL" id="VFNV01000001">
    <property type="protein sequence ID" value="TQK76457.1"/>
    <property type="molecule type" value="Genomic_DNA"/>
</dbReference>
<keyword evidence="1" id="KW-0479">Metal-binding</keyword>
<protein>
    <submittedName>
        <fullName evidence="7">TraR/DksA family transcriptional regulator</fullName>
    </submittedName>
</protein>
<dbReference type="InterPro" id="IPR000962">
    <property type="entry name" value="Znf_DskA_TraR"/>
</dbReference>
<name>A0A542SQB3_9MICO</name>
<evidence type="ECO:0000256" key="5">
    <source>
        <dbReference type="SAM" id="MobiDB-lite"/>
    </source>
</evidence>
<dbReference type="PANTHER" id="PTHR33823">
    <property type="entry name" value="RNA POLYMERASE-BINDING TRANSCRIPTION FACTOR DKSA-RELATED"/>
    <property type="match status" value="1"/>
</dbReference>
<keyword evidence="2" id="KW-0863">Zinc-finger</keyword>
<dbReference type="PROSITE" id="PS01102">
    <property type="entry name" value="ZF_DKSA_1"/>
    <property type="match status" value="1"/>
</dbReference>
<dbReference type="SUPFAM" id="SSF57716">
    <property type="entry name" value="Glucocorticoid receptor-like (DNA-binding domain)"/>
    <property type="match status" value="1"/>
</dbReference>
<dbReference type="OrthoDB" id="1121111at2"/>
<accession>A0A542SQB3</accession>
<dbReference type="Gene3D" id="1.20.120.910">
    <property type="entry name" value="DksA, coiled-coil domain"/>
    <property type="match status" value="1"/>
</dbReference>
<comment type="caution">
    <text evidence="7">The sequence shown here is derived from an EMBL/GenBank/DDBJ whole genome shotgun (WGS) entry which is preliminary data.</text>
</comment>